<feature type="compositionally biased region" description="Low complexity" evidence="1">
    <location>
        <begin position="1"/>
        <end position="10"/>
    </location>
</feature>
<protein>
    <submittedName>
        <fullName evidence="3">Uncharacterized protein</fullName>
    </submittedName>
</protein>
<feature type="region of interest" description="Disordered" evidence="1">
    <location>
        <begin position="1"/>
        <end position="21"/>
    </location>
</feature>
<dbReference type="AlphaFoldDB" id="A0A4Z2GTC7"/>
<keyword evidence="2" id="KW-0812">Transmembrane</keyword>
<dbReference type="Proteomes" id="UP000314294">
    <property type="component" value="Unassembled WGS sequence"/>
</dbReference>
<organism evidence="3 4">
    <name type="scientific">Liparis tanakae</name>
    <name type="common">Tanaka's snailfish</name>
    <dbReference type="NCBI Taxonomy" id="230148"/>
    <lineage>
        <taxon>Eukaryota</taxon>
        <taxon>Metazoa</taxon>
        <taxon>Chordata</taxon>
        <taxon>Craniata</taxon>
        <taxon>Vertebrata</taxon>
        <taxon>Euteleostomi</taxon>
        <taxon>Actinopterygii</taxon>
        <taxon>Neopterygii</taxon>
        <taxon>Teleostei</taxon>
        <taxon>Neoteleostei</taxon>
        <taxon>Acanthomorphata</taxon>
        <taxon>Eupercaria</taxon>
        <taxon>Perciformes</taxon>
        <taxon>Cottioidei</taxon>
        <taxon>Cottales</taxon>
        <taxon>Liparidae</taxon>
        <taxon>Liparis</taxon>
    </lineage>
</organism>
<name>A0A4Z2GTC7_9TELE</name>
<dbReference type="EMBL" id="SRLO01000440">
    <property type="protein sequence ID" value="TNN55982.1"/>
    <property type="molecule type" value="Genomic_DNA"/>
</dbReference>
<keyword evidence="2" id="KW-0472">Membrane</keyword>
<evidence type="ECO:0000256" key="1">
    <source>
        <dbReference type="SAM" id="MobiDB-lite"/>
    </source>
</evidence>
<comment type="caution">
    <text evidence="3">The sequence shown here is derived from an EMBL/GenBank/DDBJ whole genome shotgun (WGS) entry which is preliminary data.</text>
</comment>
<feature type="transmembrane region" description="Helical" evidence="2">
    <location>
        <begin position="54"/>
        <end position="71"/>
    </location>
</feature>
<accession>A0A4Z2GTC7</accession>
<evidence type="ECO:0000313" key="3">
    <source>
        <dbReference type="EMBL" id="TNN55982.1"/>
    </source>
</evidence>
<evidence type="ECO:0000256" key="2">
    <source>
        <dbReference type="SAM" id="Phobius"/>
    </source>
</evidence>
<sequence length="72" mass="7369">MTKGAAAAAATDLGGTSKSSCLADATACGTHRSLAHWIKSSATRCEGAAGNKKRIIIIIITFIIIIIIIVVT</sequence>
<proteinExistence type="predicted"/>
<keyword evidence="2" id="KW-1133">Transmembrane helix</keyword>
<keyword evidence="4" id="KW-1185">Reference proteome</keyword>
<reference evidence="3 4" key="1">
    <citation type="submission" date="2019-03" db="EMBL/GenBank/DDBJ databases">
        <title>First draft genome of Liparis tanakae, snailfish: a comprehensive survey of snailfish specific genes.</title>
        <authorList>
            <person name="Kim W."/>
            <person name="Song I."/>
            <person name="Jeong J.-H."/>
            <person name="Kim D."/>
            <person name="Kim S."/>
            <person name="Ryu S."/>
            <person name="Song J.Y."/>
            <person name="Lee S.K."/>
        </authorList>
    </citation>
    <scope>NUCLEOTIDE SEQUENCE [LARGE SCALE GENOMIC DNA]</scope>
    <source>
        <tissue evidence="3">Muscle</tissue>
    </source>
</reference>
<evidence type="ECO:0000313" key="4">
    <source>
        <dbReference type="Proteomes" id="UP000314294"/>
    </source>
</evidence>
<gene>
    <name evidence="3" type="ORF">EYF80_033817</name>
</gene>